<evidence type="ECO:0000256" key="5">
    <source>
        <dbReference type="SAM" id="Phobius"/>
    </source>
</evidence>
<keyword evidence="3 5" id="KW-1133">Transmembrane helix</keyword>
<feature type="transmembrane region" description="Helical" evidence="5">
    <location>
        <begin position="150"/>
        <end position="169"/>
    </location>
</feature>
<evidence type="ECO:0000259" key="6">
    <source>
        <dbReference type="Pfam" id="PF13515"/>
    </source>
</evidence>
<feature type="transmembrane region" description="Helical" evidence="5">
    <location>
        <begin position="21"/>
        <end position="47"/>
    </location>
</feature>
<dbReference type="OrthoDB" id="581879at2"/>
<feature type="domain" description="Integral membrane bound transporter" evidence="6">
    <location>
        <begin position="202"/>
        <end position="329"/>
    </location>
</feature>
<feature type="transmembrane region" description="Helical" evidence="5">
    <location>
        <begin position="313"/>
        <end position="337"/>
    </location>
</feature>
<dbReference type="InterPro" id="IPR049453">
    <property type="entry name" value="Memb_transporter_dom"/>
</dbReference>
<evidence type="ECO:0000313" key="7">
    <source>
        <dbReference type="EMBL" id="QOQ87945.1"/>
    </source>
</evidence>
<evidence type="ECO:0000256" key="1">
    <source>
        <dbReference type="ARBA" id="ARBA00004141"/>
    </source>
</evidence>
<feature type="transmembrane region" description="Helical" evidence="5">
    <location>
        <begin position="238"/>
        <end position="256"/>
    </location>
</feature>
<feature type="transmembrane region" description="Helical" evidence="5">
    <location>
        <begin position="122"/>
        <end position="138"/>
    </location>
</feature>
<feature type="transmembrane region" description="Helical" evidence="5">
    <location>
        <begin position="189"/>
        <end position="211"/>
    </location>
</feature>
<protein>
    <submittedName>
        <fullName evidence="7">FUSC family protein</fullName>
    </submittedName>
</protein>
<evidence type="ECO:0000256" key="2">
    <source>
        <dbReference type="ARBA" id="ARBA00022692"/>
    </source>
</evidence>
<accession>A0A7M1LK85</accession>
<evidence type="ECO:0000313" key="8">
    <source>
        <dbReference type="Proteomes" id="UP000594749"/>
    </source>
</evidence>
<dbReference type="EMBL" id="CP063078">
    <property type="protein sequence ID" value="QOQ87945.1"/>
    <property type="molecule type" value="Genomic_DNA"/>
</dbReference>
<comment type="subcellular location">
    <subcellularLocation>
        <location evidence="1">Membrane</location>
        <topology evidence="1">Multi-pass membrane protein</topology>
    </subcellularLocation>
</comment>
<gene>
    <name evidence="7" type="ORF">IMC76_03870</name>
</gene>
<feature type="transmembrane region" description="Helical" evidence="5">
    <location>
        <begin position="67"/>
        <end position="86"/>
    </location>
</feature>
<keyword evidence="4 5" id="KW-0472">Membrane</keyword>
<feature type="transmembrane region" description="Helical" evidence="5">
    <location>
        <begin position="98"/>
        <end position="116"/>
    </location>
</feature>
<organism evidence="7 8">
    <name type="scientific">Campylobacter corcagiensis</name>
    <dbReference type="NCBI Taxonomy" id="1448857"/>
    <lineage>
        <taxon>Bacteria</taxon>
        <taxon>Pseudomonadati</taxon>
        <taxon>Campylobacterota</taxon>
        <taxon>Epsilonproteobacteria</taxon>
        <taxon>Campylobacterales</taxon>
        <taxon>Campylobacteraceae</taxon>
        <taxon>Campylobacter</taxon>
    </lineage>
</organism>
<feature type="transmembrane region" description="Helical" evidence="5">
    <location>
        <begin position="287"/>
        <end position="307"/>
    </location>
</feature>
<reference evidence="7 8" key="1">
    <citation type="submission" date="2020-10" db="EMBL/GenBank/DDBJ databases">
        <title>Campylobacter and Helicobacter PacBio genomes.</title>
        <authorList>
            <person name="Lane C."/>
        </authorList>
    </citation>
    <scope>NUCLEOTIDE SEQUENCE [LARGE SCALE GENOMIC DNA]</scope>
    <source>
        <strain evidence="7 8">2016D-0077</strain>
    </source>
</reference>
<keyword evidence="8" id="KW-1185">Reference proteome</keyword>
<keyword evidence="2 5" id="KW-0812">Transmembrane</keyword>
<evidence type="ECO:0000256" key="3">
    <source>
        <dbReference type="ARBA" id="ARBA00022989"/>
    </source>
</evidence>
<dbReference type="GO" id="GO:0016020">
    <property type="term" value="C:membrane"/>
    <property type="evidence" value="ECO:0007669"/>
    <property type="project" value="UniProtKB-SubCell"/>
</dbReference>
<name>A0A7M1LK85_9BACT</name>
<dbReference type="RefSeq" id="WP_025802078.1">
    <property type="nucleotide sequence ID" value="NZ_CP053842.1"/>
</dbReference>
<dbReference type="Proteomes" id="UP000594749">
    <property type="component" value="Chromosome"/>
</dbReference>
<dbReference type="Pfam" id="PF13515">
    <property type="entry name" value="FUSC_2"/>
    <property type="match status" value="1"/>
</dbReference>
<feature type="transmembrane region" description="Helical" evidence="5">
    <location>
        <begin position="262"/>
        <end position="280"/>
    </location>
</feature>
<sequence length="356" mass="38828">MKDTIKLGTKELLKVNDSNRPWHMPVCAGISAGGPVIIAAILGMPMITGAIGSMGGMVFLYMSNTPLYHRAIVLMACSFGMIVSFISGTFTHIMPSMIPLTLGIVTVVATMIVRYYQVGGPGNFFFLMTATLAAYMPFPPTKLIEASGYFSLGCMWAFSVAFIYSVVLLKFNKPEPIKEIVYEGFDNVILDSLIIGLFVGFSAWFAGAVGFDKPYWVPISTLAILQGMTLRSKWTRQIHRISGTLVGIVLVYFLLLVPFKEYQVGILIAVLACLVEVFVVRNYGLAAIFITPLTVFMAEISGVVGAGNSTHLIITRLSDIALGSVIGFVGGVCLHSVRFRNLIKRVIFAFKDSKEL</sequence>
<proteinExistence type="predicted"/>
<dbReference type="AlphaFoldDB" id="A0A7M1LK85"/>
<evidence type="ECO:0000256" key="4">
    <source>
        <dbReference type="ARBA" id="ARBA00023136"/>
    </source>
</evidence>